<proteinExistence type="predicted"/>
<dbReference type="GO" id="GO:0005615">
    <property type="term" value="C:extracellular space"/>
    <property type="evidence" value="ECO:0007669"/>
    <property type="project" value="TreeGrafter"/>
</dbReference>
<dbReference type="GO" id="GO:0010575">
    <property type="term" value="P:positive regulation of vascular endothelial growth factor production"/>
    <property type="evidence" value="ECO:0007669"/>
    <property type="project" value="TreeGrafter"/>
</dbReference>
<evidence type="ECO:0000313" key="2">
    <source>
        <dbReference type="EMBL" id="TKC36738.1"/>
    </source>
</evidence>
<reference evidence="3" key="1">
    <citation type="journal article" date="2019" name="IScience">
        <title>Narwhal Genome Reveals Long-Term Low Genetic Diversity despite Current Large Abundance Size.</title>
        <authorList>
            <person name="Westbury M.V."/>
            <person name="Petersen B."/>
            <person name="Garde E."/>
            <person name="Heide-Jorgensen M.P."/>
            <person name="Lorenzen E.D."/>
        </authorList>
    </citation>
    <scope>NUCLEOTIDE SEQUENCE [LARGE SCALE GENOMIC DNA]</scope>
</reference>
<feature type="region of interest" description="Disordered" evidence="1">
    <location>
        <begin position="1"/>
        <end position="37"/>
    </location>
</feature>
<protein>
    <submittedName>
        <fullName evidence="2">Uncharacterized protein</fullName>
    </submittedName>
</protein>
<accession>A0A4U1EKH1</accession>
<sequence length="83" mass="9220">AIGTNARLLGGGSEKAPKNVSAKYENESRGKEDGNNSLISDWFLRAPERKLMTVPRLPKKPCPCDHFKGRVKKTSKLQKNDLP</sequence>
<organism evidence="2 3">
    <name type="scientific">Monodon monoceros</name>
    <name type="common">Narwhal</name>
    <name type="synonym">Ceratodon monodon</name>
    <dbReference type="NCBI Taxonomy" id="40151"/>
    <lineage>
        <taxon>Eukaryota</taxon>
        <taxon>Metazoa</taxon>
        <taxon>Chordata</taxon>
        <taxon>Craniata</taxon>
        <taxon>Vertebrata</taxon>
        <taxon>Euteleostomi</taxon>
        <taxon>Mammalia</taxon>
        <taxon>Eutheria</taxon>
        <taxon>Laurasiatheria</taxon>
        <taxon>Artiodactyla</taxon>
        <taxon>Whippomorpha</taxon>
        <taxon>Cetacea</taxon>
        <taxon>Odontoceti</taxon>
        <taxon>Monodontidae</taxon>
        <taxon>Monodon</taxon>
    </lineage>
</organism>
<comment type="caution">
    <text evidence="2">The sequence shown here is derived from an EMBL/GenBank/DDBJ whole genome shotgun (WGS) entry which is preliminary data.</text>
</comment>
<dbReference type="GO" id="GO:0090026">
    <property type="term" value="P:positive regulation of monocyte chemotaxis"/>
    <property type="evidence" value="ECO:0007669"/>
    <property type="project" value="TreeGrafter"/>
</dbReference>
<gene>
    <name evidence="2" type="ORF">EI555_011271</name>
</gene>
<dbReference type="PANTHER" id="PTHR37351">
    <property type="entry name" value="C-X-C MOTIF CHEMOKINE 17"/>
    <property type="match status" value="1"/>
</dbReference>
<dbReference type="GO" id="GO:0010759">
    <property type="term" value="P:positive regulation of macrophage chemotaxis"/>
    <property type="evidence" value="ECO:0007669"/>
    <property type="project" value="TreeGrafter"/>
</dbReference>
<dbReference type="Proteomes" id="UP000308365">
    <property type="component" value="Unassembled WGS sequence"/>
</dbReference>
<dbReference type="GO" id="GO:0048246">
    <property type="term" value="P:macrophage chemotaxis"/>
    <property type="evidence" value="ECO:0007669"/>
    <property type="project" value="TreeGrafter"/>
</dbReference>
<dbReference type="Pfam" id="PF15211">
    <property type="entry name" value="CXCL17"/>
    <property type="match status" value="1"/>
</dbReference>
<feature type="compositionally biased region" description="Basic and acidic residues" evidence="1">
    <location>
        <begin position="24"/>
        <end position="34"/>
    </location>
</feature>
<name>A0A4U1EKH1_MONMO</name>
<evidence type="ECO:0000313" key="3">
    <source>
        <dbReference type="Proteomes" id="UP000308365"/>
    </source>
</evidence>
<dbReference type="GO" id="GO:0050728">
    <property type="term" value="P:negative regulation of inflammatory response"/>
    <property type="evidence" value="ECO:0007669"/>
    <property type="project" value="TreeGrafter"/>
</dbReference>
<dbReference type="InterPro" id="IPR029183">
    <property type="entry name" value="CXCL17"/>
</dbReference>
<dbReference type="EMBL" id="RWIC01001249">
    <property type="protein sequence ID" value="TKC36738.1"/>
    <property type="molecule type" value="Genomic_DNA"/>
</dbReference>
<feature type="non-terminal residue" evidence="2">
    <location>
        <position position="1"/>
    </location>
</feature>
<dbReference type="AlphaFoldDB" id="A0A4U1EKH1"/>
<evidence type="ECO:0000256" key="1">
    <source>
        <dbReference type="SAM" id="MobiDB-lite"/>
    </source>
</evidence>
<dbReference type="PANTHER" id="PTHR37351:SF1">
    <property type="entry name" value="C-X-C MOTIF CHEMOKINE 17"/>
    <property type="match status" value="1"/>
</dbReference>